<gene>
    <name evidence="1" type="ORF">HPB47_000905</name>
</gene>
<keyword evidence="2" id="KW-1185">Reference proteome</keyword>
<sequence>MTVYLRSKRGGSKLLHEGFEYDKERCFKEKTYWKCSRKLECEARAHTIDGEVVQLINEHTHATCQMEQEAKLANSSMKERARTTEECNQAVVGRLIAEMTPEACNYLPPQDTIQRTLSALIGECGGVCEPSTIIVDYELAAINAFKTVLPTSDVRGCFFHLSQCVYRKVQSAGLQELYACDPRINLEARMIPALSMVPRSNVEGIFTELASSVHSDLQPVMDYFEDTFIGRPTAGGRREAQFPVELWNHHDTVLQCDSKTTNSVEAWHRGFQAHVQCSHPSLLRFLEVLQREDCMQLHRLTQLEMGQRFKPATKYVKVSERLQTLAREYDRNHALRFLRGVARNVSF</sequence>
<dbReference type="Proteomes" id="UP000805193">
    <property type="component" value="Unassembled WGS sequence"/>
</dbReference>
<proteinExistence type="predicted"/>
<name>A0AC60PR92_IXOPE</name>
<comment type="caution">
    <text evidence="1">The sequence shown here is derived from an EMBL/GenBank/DDBJ whole genome shotgun (WGS) entry which is preliminary data.</text>
</comment>
<reference evidence="1 2" key="1">
    <citation type="journal article" date="2020" name="Cell">
        <title>Large-Scale Comparative Analyses of Tick Genomes Elucidate Their Genetic Diversity and Vector Capacities.</title>
        <authorList>
            <consortium name="Tick Genome and Microbiome Consortium (TIGMIC)"/>
            <person name="Jia N."/>
            <person name="Wang J."/>
            <person name="Shi W."/>
            <person name="Du L."/>
            <person name="Sun Y."/>
            <person name="Zhan W."/>
            <person name="Jiang J.F."/>
            <person name="Wang Q."/>
            <person name="Zhang B."/>
            <person name="Ji P."/>
            <person name="Bell-Sakyi L."/>
            <person name="Cui X.M."/>
            <person name="Yuan T.T."/>
            <person name="Jiang B.G."/>
            <person name="Yang W.F."/>
            <person name="Lam T.T."/>
            <person name="Chang Q.C."/>
            <person name="Ding S.J."/>
            <person name="Wang X.J."/>
            <person name="Zhu J.G."/>
            <person name="Ruan X.D."/>
            <person name="Zhao L."/>
            <person name="Wei J.T."/>
            <person name="Ye R.Z."/>
            <person name="Que T.C."/>
            <person name="Du C.H."/>
            <person name="Zhou Y.H."/>
            <person name="Cheng J.X."/>
            <person name="Dai P.F."/>
            <person name="Guo W.B."/>
            <person name="Han X.H."/>
            <person name="Huang E.J."/>
            <person name="Li L.F."/>
            <person name="Wei W."/>
            <person name="Gao Y.C."/>
            <person name="Liu J.Z."/>
            <person name="Shao H.Z."/>
            <person name="Wang X."/>
            <person name="Wang C.C."/>
            <person name="Yang T.C."/>
            <person name="Huo Q.B."/>
            <person name="Li W."/>
            <person name="Chen H.Y."/>
            <person name="Chen S.E."/>
            <person name="Zhou L.G."/>
            <person name="Ni X.B."/>
            <person name="Tian J.H."/>
            <person name="Sheng Y."/>
            <person name="Liu T."/>
            <person name="Pan Y.S."/>
            <person name="Xia L.Y."/>
            <person name="Li J."/>
            <person name="Zhao F."/>
            <person name="Cao W.C."/>
        </authorList>
    </citation>
    <scope>NUCLEOTIDE SEQUENCE [LARGE SCALE GENOMIC DNA]</scope>
    <source>
        <strain evidence="1">Iper-2018</strain>
    </source>
</reference>
<accession>A0AC60PR92</accession>
<evidence type="ECO:0000313" key="2">
    <source>
        <dbReference type="Proteomes" id="UP000805193"/>
    </source>
</evidence>
<protein>
    <submittedName>
        <fullName evidence="1">Uncharacterized protein</fullName>
    </submittedName>
</protein>
<organism evidence="1 2">
    <name type="scientific">Ixodes persulcatus</name>
    <name type="common">Taiga tick</name>
    <dbReference type="NCBI Taxonomy" id="34615"/>
    <lineage>
        <taxon>Eukaryota</taxon>
        <taxon>Metazoa</taxon>
        <taxon>Ecdysozoa</taxon>
        <taxon>Arthropoda</taxon>
        <taxon>Chelicerata</taxon>
        <taxon>Arachnida</taxon>
        <taxon>Acari</taxon>
        <taxon>Parasitiformes</taxon>
        <taxon>Ixodida</taxon>
        <taxon>Ixodoidea</taxon>
        <taxon>Ixodidae</taxon>
        <taxon>Ixodinae</taxon>
        <taxon>Ixodes</taxon>
    </lineage>
</organism>
<dbReference type="EMBL" id="JABSTQ010010116">
    <property type="protein sequence ID" value="KAG0423308.1"/>
    <property type="molecule type" value="Genomic_DNA"/>
</dbReference>
<evidence type="ECO:0000313" key="1">
    <source>
        <dbReference type="EMBL" id="KAG0423308.1"/>
    </source>
</evidence>